<evidence type="ECO:0000313" key="3">
    <source>
        <dbReference type="Proteomes" id="UP000625711"/>
    </source>
</evidence>
<evidence type="ECO:0000256" key="1">
    <source>
        <dbReference type="SAM" id="MobiDB-lite"/>
    </source>
</evidence>
<dbReference type="EMBL" id="JAACXV010010304">
    <property type="protein sequence ID" value="KAF7275463.1"/>
    <property type="molecule type" value="Genomic_DNA"/>
</dbReference>
<name>A0A834IB99_RHYFE</name>
<reference evidence="2" key="1">
    <citation type="submission" date="2020-08" db="EMBL/GenBank/DDBJ databases">
        <title>Genome sequencing and assembly of the red palm weevil Rhynchophorus ferrugineus.</title>
        <authorList>
            <person name="Dias G.B."/>
            <person name="Bergman C.M."/>
            <person name="Manee M."/>
        </authorList>
    </citation>
    <scope>NUCLEOTIDE SEQUENCE</scope>
    <source>
        <strain evidence="2">AA-2017</strain>
        <tissue evidence="2">Whole larva</tissue>
    </source>
</reference>
<gene>
    <name evidence="2" type="ORF">GWI33_011693</name>
</gene>
<comment type="caution">
    <text evidence="2">The sequence shown here is derived from an EMBL/GenBank/DDBJ whole genome shotgun (WGS) entry which is preliminary data.</text>
</comment>
<dbReference type="Proteomes" id="UP000625711">
    <property type="component" value="Unassembled WGS sequence"/>
</dbReference>
<sequence>MAGAMQDKKHKNRTRRKPIGGQETRAAGNGGRGVGGRKWYHKALQPKAYNTVEIEPGIFTYVEESDSKKATYSLTTLCLDQVP</sequence>
<accession>A0A834IB99</accession>
<feature type="region of interest" description="Disordered" evidence="1">
    <location>
        <begin position="1"/>
        <end position="37"/>
    </location>
</feature>
<organism evidence="2 3">
    <name type="scientific">Rhynchophorus ferrugineus</name>
    <name type="common">Red palm weevil</name>
    <name type="synonym">Curculio ferrugineus</name>
    <dbReference type="NCBI Taxonomy" id="354439"/>
    <lineage>
        <taxon>Eukaryota</taxon>
        <taxon>Metazoa</taxon>
        <taxon>Ecdysozoa</taxon>
        <taxon>Arthropoda</taxon>
        <taxon>Hexapoda</taxon>
        <taxon>Insecta</taxon>
        <taxon>Pterygota</taxon>
        <taxon>Neoptera</taxon>
        <taxon>Endopterygota</taxon>
        <taxon>Coleoptera</taxon>
        <taxon>Polyphaga</taxon>
        <taxon>Cucujiformia</taxon>
        <taxon>Curculionidae</taxon>
        <taxon>Dryophthorinae</taxon>
        <taxon>Rhynchophorus</taxon>
    </lineage>
</organism>
<evidence type="ECO:0000313" key="2">
    <source>
        <dbReference type="EMBL" id="KAF7275463.1"/>
    </source>
</evidence>
<feature type="compositionally biased region" description="Basic residues" evidence="1">
    <location>
        <begin position="8"/>
        <end position="18"/>
    </location>
</feature>
<protein>
    <submittedName>
        <fullName evidence="2">Uncharacterized protein</fullName>
    </submittedName>
</protein>
<proteinExistence type="predicted"/>
<keyword evidence="3" id="KW-1185">Reference proteome</keyword>
<dbReference type="AlphaFoldDB" id="A0A834IB99"/>